<keyword evidence="1" id="KW-0732">Signal</keyword>
<gene>
    <name evidence="2" type="ORF">IAB12_00620</name>
</gene>
<sequence>MKKLIILFMLLVSAFSLYASFDASYSDSLFYVSQDYEKEYEYLMDSLEKAEEKEDKSEILWRLSRAVLTQGDMLSEDDKDGRFSKYEQAEDYARSSLEEKENWNAYFWLSSAIGRWGQTKGPLNSLSKAPEMQEYILKVVDGYGQDYTDAYYVLALLYDQLPGWPISFGNKNYAISYMRRSLDTQLSGRGLYLTLYYDLSQMLYDRNWDAGKRAKEAEEMKKEYDSESLLSEKMKYYEGANGKNGKPFYSSVTIDKMSDRQEAVMLLMYAKALYEIQTFHLDSDSAKYAEICSRLEELT</sequence>
<reference evidence="2" key="2">
    <citation type="submission" date="2021-04" db="EMBL/GenBank/DDBJ databases">
        <authorList>
            <person name="Gilroy R."/>
        </authorList>
    </citation>
    <scope>NUCLEOTIDE SEQUENCE</scope>
    <source>
        <strain evidence="2">Gambia11-129</strain>
    </source>
</reference>
<accession>A0A9D1PRD5</accession>
<dbReference type="AlphaFoldDB" id="A0A9D1PRD5"/>
<evidence type="ECO:0000313" key="3">
    <source>
        <dbReference type="Proteomes" id="UP000823936"/>
    </source>
</evidence>
<organism evidence="2 3">
    <name type="scientific">Candidatus Ornithospirochaeta avicola</name>
    <dbReference type="NCBI Taxonomy" id="2840896"/>
    <lineage>
        <taxon>Bacteria</taxon>
        <taxon>Pseudomonadati</taxon>
        <taxon>Spirochaetota</taxon>
        <taxon>Spirochaetia</taxon>
        <taxon>Spirochaetales</taxon>
        <taxon>Spirochaetaceae</taxon>
        <taxon>Spirochaetaceae incertae sedis</taxon>
        <taxon>Candidatus Ornithospirochaeta</taxon>
    </lineage>
</organism>
<protein>
    <recommendedName>
        <fullName evidence="4">Outer membrane lipoprotein BamD-like domain-containing protein</fullName>
    </recommendedName>
</protein>
<comment type="caution">
    <text evidence="2">The sequence shown here is derived from an EMBL/GenBank/DDBJ whole genome shotgun (WGS) entry which is preliminary data.</text>
</comment>
<reference evidence="2" key="1">
    <citation type="journal article" date="2021" name="PeerJ">
        <title>Extensive microbial diversity within the chicken gut microbiome revealed by metagenomics and culture.</title>
        <authorList>
            <person name="Gilroy R."/>
            <person name="Ravi A."/>
            <person name="Getino M."/>
            <person name="Pursley I."/>
            <person name="Horton D.L."/>
            <person name="Alikhan N.F."/>
            <person name="Baker D."/>
            <person name="Gharbi K."/>
            <person name="Hall N."/>
            <person name="Watson M."/>
            <person name="Adriaenssens E.M."/>
            <person name="Foster-Nyarko E."/>
            <person name="Jarju S."/>
            <person name="Secka A."/>
            <person name="Antonio M."/>
            <person name="Oren A."/>
            <person name="Chaudhuri R.R."/>
            <person name="La Ragione R."/>
            <person name="Hildebrand F."/>
            <person name="Pallen M.J."/>
        </authorList>
    </citation>
    <scope>NUCLEOTIDE SEQUENCE</scope>
    <source>
        <strain evidence="2">Gambia11-129</strain>
    </source>
</reference>
<dbReference type="EMBL" id="DXHU01000004">
    <property type="protein sequence ID" value="HIV98271.1"/>
    <property type="molecule type" value="Genomic_DNA"/>
</dbReference>
<evidence type="ECO:0000256" key="1">
    <source>
        <dbReference type="SAM" id="SignalP"/>
    </source>
</evidence>
<feature type="signal peptide" evidence="1">
    <location>
        <begin position="1"/>
        <end position="19"/>
    </location>
</feature>
<dbReference type="Proteomes" id="UP000823936">
    <property type="component" value="Unassembled WGS sequence"/>
</dbReference>
<proteinExistence type="predicted"/>
<name>A0A9D1PRD5_9SPIO</name>
<dbReference type="Gene3D" id="1.25.40.10">
    <property type="entry name" value="Tetratricopeptide repeat domain"/>
    <property type="match status" value="1"/>
</dbReference>
<feature type="chain" id="PRO_5039217887" description="Outer membrane lipoprotein BamD-like domain-containing protein" evidence="1">
    <location>
        <begin position="20"/>
        <end position="299"/>
    </location>
</feature>
<dbReference type="InterPro" id="IPR011990">
    <property type="entry name" value="TPR-like_helical_dom_sf"/>
</dbReference>
<evidence type="ECO:0008006" key="4">
    <source>
        <dbReference type="Google" id="ProtNLM"/>
    </source>
</evidence>
<evidence type="ECO:0000313" key="2">
    <source>
        <dbReference type="EMBL" id="HIV98271.1"/>
    </source>
</evidence>